<sequence length="764" mass="85476">MSVKDTPFFEHLDTNYAPTEEELPALRNIIQGNEEILTDLDAQIRALTDVRNARADFVQRHFALLSPLKRLTDDVLSILFLALLDHPDNRHAKMSNAHPAVVLSHVCRRWRQLALDTASLWTTLRIHLPVLPQVYPYGARSANPHMAAHSPLVELTRRWEKEVEKILTMTSVWLERSKECTLTIDLLATDVTSQERILSTLTIDLHAPNVAPQFHTHHLTAVEDMSPKADTSGLTALIEAICDASRRWKVATLRLSTTRFTSIDSPFRRIFTLAEDDVPLLQDLTFSVDASFGIHPEEESLIPPHRETGMLGGRSLHSVSLGTICVDINTLPIRWEQLTDIQFNGYIHAYTPDVFPGGTGHGLSFDCTQALNLLRLCPRLVNCDLSLVPYSRPLESFGTVSLPHLKSLTLRYSVPGMKFISCLQAPSLRKLVLPNFLDTGIPNEHAAESPESSLIAWLEAYGHQLTEIQFNVSSLTPAGLRSVMNLLPHIKTLRLDHNGDGASFPPTPNGDQVLPMPAMVDELFLGQFIEREDQGNDEPRGPLWCPLLESIRFPRRGGTTFTEQDLLEFVAARRRMHSEGKAGQLREVTVMFGILQEGDLMAQLEEMGIDVEGLTLEVSMLGLGGSRIDGTRIFSQSLKCYHDMQPSSEDLKSTNAETSREEKDPRRVADPAKQIYHPGILALHALVPLRPLLPELVATVQEVVNERHEQNEEEKRIKEEKRRKKKERKVKKTGKKGKRGVHGLGTTASPEATSIELPTSETVP</sequence>
<accession>A0A8H6HP18</accession>
<feature type="compositionally biased region" description="Polar residues" evidence="1">
    <location>
        <begin position="645"/>
        <end position="657"/>
    </location>
</feature>
<dbReference type="AlphaFoldDB" id="A0A8H6HP18"/>
<organism evidence="3 4">
    <name type="scientific">Ephemerocybe angulata</name>
    <dbReference type="NCBI Taxonomy" id="980116"/>
    <lineage>
        <taxon>Eukaryota</taxon>
        <taxon>Fungi</taxon>
        <taxon>Dikarya</taxon>
        <taxon>Basidiomycota</taxon>
        <taxon>Agaricomycotina</taxon>
        <taxon>Agaricomycetes</taxon>
        <taxon>Agaricomycetidae</taxon>
        <taxon>Agaricales</taxon>
        <taxon>Agaricineae</taxon>
        <taxon>Psathyrellaceae</taxon>
        <taxon>Ephemerocybe</taxon>
    </lineage>
</organism>
<dbReference type="InterPro" id="IPR032675">
    <property type="entry name" value="LRR_dom_sf"/>
</dbReference>
<keyword evidence="4" id="KW-1185">Reference proteome</keyword>
<feature type="region of interest" description="Disordered" evidence="1">
    <location>
        <begin position="706"/>
        <end position="764"/>
    </location>
</feature>
<dbReference type="EMBL" id="JACGCI010000064">
    <property type="protein sequence ID" value="KAF6749288.1"/>
    <property type="molecule type" value="Genomic_DNA"/>
</dbReference>
<evidence type="ECO:0000313" key="4">
    <source>
        <dbReference type="Proteomes" id="UP000521943"/>
    </source>
</evidence>
<comment type="caution">
    <text evidence="3">The sequence shown here is derived from an EMBL/GenBank/DDBJ whole genome shotgun (WGS) entry which is preliminary data.</text>
</comment>
<dbReference type="InterPro" id="IPR001810">
    <property type="entry name" value="F-box_dom"/>
</dbReference>
<gene>
    <name evidence="3" type="ORF">DFP72DRAFT_1173661</name>
</gene>
<protein>
    <recommendedName>
        <fullName evidence="2">F-box domain-containing protein</fullName>
    </recommendedName>
</protein>
<evidence type="ECO:0000256" key="1">
    <source>
        <dbReference type="SAM" id="MobiDB-lite"/>
    </source>
</evidence>
<evidence type="ECO:0000313" key="3">
    <source>
        <dbReference type="EMBL" id="KAF6749288.1"/>
    </source>
</evidence>
<dbReference type="OrthoDB" id="3365698at2759"/>
<feature type="compositionally biased region" description="Basic residues" evidence="1">
    <location>
        <begin position="721"/>
        <end position="741"/>
    </location>
</feature>
<reference evidence="3 4" key="1">
    <citation type="submission" date="2020-07" db="EMBL/GenBank/DDBJ databases">
        <title>Comparative genomics of pyrophilous fungi reveals a link between fire events and developmental genes.</title>
        <authorList>
            <consortium name="DOE Joint Genome Institute"/>
            <person name="Steindorff A.S."/>
            <person name="Carver A."/>
            <person name="Calhoun S."/>
            <person name="Stillman K."/>
            <person name="Liu H."/>
            <person name="Lipzen A."/>
            <person name="Pangilinan J."/>
            <person name="Labutti K."/>
            <person name="Bruns T.D."/>
            <person name="Grigoriev I.V."/>
        </authorList>
    </citation>
    <scope>NUCLEOTIDE SEQUENCE [LARGE SCALE GENOMIC DNA]</scope>
    <source>
        <strain evidence="3 4">CBS 144469</strain>
    </source>
</reference>
<dbReference type="Gene3D" id="1.20.1280.50">
    <property type="match status" value="1"/>
</dbReference>
<name>A0A8H6HP18_9AGAR</name>
<feature type="compositionally biased region" description="Basic and acidic residues" evidence="1">
    <location>
        <begin position="658"/>
        <end position="670"/>
    </location>
</feature>
<evidence type="ECO:0000259" key="2">
    <source>
        <dbReference type="Pfam" id="PF12937"/>
    </source>
</evidence>
<feature type="compositionally biased region" description="Polar residues" evidence="1">
    <location>
        <begin position="746"/>
        <end position="764"/>
    </location>
</feature>
<dbReference type="Proteomes" id="UP000521943">
    <property type="component" value="Unassembled WGS sequence"/>
</dbReference>
<feature type="domain" description="F-box" evidence="2">
    <location>
        <begin position="103"/>
        <end position="126"/>
    </location>
</feature>
<dbReference type="Pfam" id="PF12937">
    <property type="entry name" value="F-box-like"/>
    <property type="match status" value="1"/>
</dbReference>
<dbReference type="Gene3D" id="3.80.10.10">
    <property type="entry name" value="Ribonuclease Inhibitor"/>
    <property type="match status" value="1"/>
</dbReference>
<dbReference type="SUPFAM" id="SSF52047">
    <property type="entry name" value="RNI-like"/>
    <property type="match status" value="1"/>
</dbReference>
<proteinExistence type="predicted"/>
<feature type="compositionally biased region" description="Basic and acidic residues" evidence="1">
    <location>
        <begin position="706"/>
        <end position="720"/>
    </location>
</feature>
<feature type="region of interest" description="Disordered" evidence="1">
    <location>
        <begin position="644"/>
        <end position="670"/>
    </location>
</feature>